<reference evidence="1 2" key="1">
    <citation type="submission" date="2016-08" db="EMBL/GenBank/DDBJ databases">
        <title>Draft genome sequence of Candidatus Piscirickettsia litoralis, from seawater.</title>
        <authorList>
            <person name="Wan X."/>
            <person name="Lee A.J."/>
            <person name="Hou S."/>
            <person name="Donachie S.P."/>
        </authorList>
    </citation>
    <scope>NUCLEOTIDE SEQUENCE [LARGE SCALE GENOMIC DNA]</scope>
    <source>
        <strain evidence="1 2">Y2</strain>
    </source>
</reference>
<accession>A0ABX3A8G0</accession>
<evidence type="ECO:0000313" key="1">
    <source>
        <dbReference type="EMBL" id="ODN43720.1"/>
    </source>
</evidence>
<dbReference type="RefSeq" id="WP_069313516.1">
    <property type="nucleotide sequence ID" value="NZ_MDTU01000001.1"/>
</dbReference>
<comment type="caution">
    <text evidence="1">The sequence shown here is derived from an EMBL/GenBank/DDBJ whole genome shotgun (WGS) entry which is preliminary data.</text>
</comment>
<organism evidence="1 2">
    <name type="scientific">Piscirickettsia litoralis</name>
    <dbReference type="NCBI Taxonomy" id="1891921"/>
    <lineage>
        <taxon>Bacteria</taxon>
        <taxon>Pseudomonadati</taxon>
        <taxon>Pseudomonadota</taxon>
        <taxon>Gammaproteobacteria</taxon>
        <taxon>Thiotrichales</taxon>
        <taxon>Piscirickettsiaceae</taxon>
        <taxon>Piscirickettsia</taxon>
    </lineage>
</organism>
<evidence type="ECO:0000313" key="2">
    <source>
        <dbReference type="Proteomes" id="UP000094329"/>
    </source>
</evidence>
<proteinExistence type="predicted"/>
<dbReference type="EMBL" id="MDTU01000001">
    <property type="protein sequence ID" value="ODN43720.1"/>
    <property type="molecule type" value="Genomic_DNA"/>
</dbReference>
<protein>
    <submittedName>
        <fullName evidence="1">Uncharacterized protein</fullName>
    </submittedName>
</protein>
<name>A0ABX3A8G0_9GAMM</name>
<keyword evidence="2" id="KW-1185">Reference proteome</keyword>
<dbReference type="Proteomes" id="UP000094329">
    <property type="component" value="Unassembled WGS sequence"/>
</dbReference>
<sequence length="89" mass="10255">MDEVLDEHIKSLDQLIGELTLEEINAEMAERLMNIATRLTVALFVRHGDFDKEEVLLMLEDVSIGIQQDLEEKATEMMQNLREVDTSLH</sequence>
<gene>
    <name evidence="1" type="ORF">BGC07_13460</name>
</gene>